<gene>
    <name evidence="2" type="ORF">AFUS01_LOCUS31640</name>
</gene>
<name>A0A8J2PGD4_9HEXA</name>
<evidence type="ECO:0000313" key="3">
    <source>
        <dbReference type="Proteomes" id="UP000708208"/>
    </source>
</evidence>
<dbReference type="EMBL" id="CAJVCH010506043">
    <property type="protein sequence ID" value="CAG7821293.1"/>
    <property type="molecule type" value="Genomic_DNA"/>
</dbReference>
<accession>A0A8J2PGD4</accession>
<reference evidence="2" key="1">
    <citation type="submission" date="2021-06" db="EMBL/GenBank/DDBJ databases">
        <authorList>
            <person name="Hodson N. C."/>
            <person name="Mongue J. A."/>
            <person name="Jaron S. K."/>
        </authorList>
    </citation>
    <scope>NUCLEOTIDE SEQUENCE</scope>
</reference>
<organism evidence="2 3">
    <name type="scientific">Allacma fusca</name>
    <dbReference type="NCBI Taxonomy" id="39272"/>
    <lineage>
        <taxon>Eukaryota</taxon>
        <taxon>Metazoa</taxon>
        <taxon>Ecdysozoa</taxon>
        <taxon>Arthropoda</taxon>
        <taxon>Hexapoda</taxon>
        <taxon>Collembola</taxon>
        <taxon>Symphypleona</taxon>
        <taxon>Sminthuridae</taxon>
        <taxon>Allacma</taxon>
    </lineage>
</organism>
<feature type="region of interest" description="Disordered" evidence="1">
    <location>
        <begin position="123"/>
        <end position="187"/>
    </location>
</feature>
<proteinExistence type="predicted"/>
<feature type="compositionally biased region" description="Basic residues" evidence="1">
    <location>
        <begin position="157"/>
        <end position="168"/>
    </location>
</feature>
<comment type="caution">
    <text evidence="2">The sequence shown here is derived from an EMBL/GenBank/DDBJ whole genome shotgun (WGS) entry which is preliminary data.</text>
</comment>
<protein>
    <submittedName>
        <fullName evidence="2">Uncharacterized protein</fullName>
    </submittedName>
</protein>
<keyword evidence="3" id="KW-1185">Reference proteome</keyword>
<dbReference type="Proteomes" id="UP000708208">
    <property type="component" value="Unassembled WGS sequence"/>
</dbReference>
<sequence>MGEKIRKIFLFEAFHNVFSPAKRFLGRELNSPLNLSAVAKAKSKPTPISRPPVSFSEGERVAARNYSRHQGKKWLIGKIVSKDGEVNYTVSVNDSLHRFHVDQLRKIDQNISPTGIVPIFFPAERSESPEPPQDPGESPVPQREPREPPKSPPPVVRRSKPPVVRKSKPSVIRKSSRSRRQPNRLNL</sequence>
<dbReference type="OrthoDB" id="6629734at2759"/>
<evidence type="ECO:0000313" key="2">
    <source>
        <dbReference type="EMBL" id="CAG7821293.1"/>
    </source>
</evidence>
<dbReference type="AlphaFoldDB" id="A0A8J2PGD4"/>
<evidence type="ECO:0000256" key="1">
    <source>
        <dbReference type="SAM" id="MobiDB-lite"/>
    </source>
</evidence>
<feature type="compositionally biased region" description="Basic residues" evidence="1">
    <location>
        <begin position="174"/>
        <end position="187"/>
    </location>
</feature>